<gene>
    <name evidence="5" type="ORF">PV02_03885</name>
</gene>
<evidence type="ECO:0000259" key="4">
    <source>
        <dbReference type="PROSITE" id="PS50112"/>
    </source>
</evidence>
<dbReference type="PROSITE" id="PS50112">
    <property type="entry name" value="PAS"/>
    <property type="match status" value="1"/>
</dbReference>
<dbReference type="CDD" id="cd00130">
    <property type="entry name" value="PAS"/>
    <property type="match status" value="1"/>
</dbReference>
<keyword evidence="1 2" id="KW-0597">Phosphoprotein</keyword>
<dbReference type="Gene3D" id="3.30.450.20">
    <property type="entry name" value="PAS domain"/>
    <property type="match status" value="1"/>
</dbReference>
<proteinExistence type="predicted"/>
<keyword evidence="5" id="KW-0418">Kinase</keyword>
<dbReference type="GO" id="GO:0000160">
    <property type="term" value="P:phosphorelay signal transduction system"/>
    <property type="evidence" value="ECO:0007669"/>
    <property type="project" value="InterPro"/>
</dbReference>
<dbReference type="InterPro" id="IPR035965">
    <property type="entry name" value="PAS-like_dom_sf"/>
</dbReference>
<dbReference type="EMBL" id="JTEO01000002">
    <property type="protein sequence ID" value="MCQ6962270.1"/>
    <property type="molecule type" value="Genomic_DNA"/>
</dbReference>
<dbReference type="Pfam" id="PF13426">
    <property type="entry name" value="PAS_9"/>
    <property type="match status" value="1"/>
</dbReference>
<evidence type="ECO:0000313" key="6">
    <source>
        <dbReference type="Proteomes" id="UP001206983"/>
    </source>
</evidence>
<comment type="caution">
    <text evidence="5">The sequence shown here is derived from an EMBL/GenBank/DDBJ whole genome shotgun (WGS) entry which is preliminary data.</text>
</comment>
<dbReference type="PANTHER" id="PTHR44591">
    <property type="entry name" value="STRESS RESPONSE REGULATOR PROTEIN 1"/>
    <property type="match status" value="1"/>
</dbReference>
<dbReference type="PROSITE" id="PS50110">
    <property type="entry name" value="RESPONSE_REGULATORY"/>
    <property type="match status" value="1"/>
</dbReference>
<dbReference type="PANTHER" id="PTHR44591:SF3">
    <property type="entry name" value="RESPONSE REGULATORY DOMAIN-CONTAINING PROTEIN"/>
    <property type="match status" value="1"/>
</dbReference>
<evidence type="ECO:0000256" key="2">
    <source>
        <dbReference type="PROSITE-ProRule" id="PRU00169"/>
    </source>
</evidence>
<sequence length="276" mass="30827">MANEKILVVEDERIVALDIKHSLESFGYVVPCMASTGEDAIQMAKRYKPDLVLMDIVLKGDIDGIEAATVIHNNCRIPVVYLTAYSDERTLQRAKMTEPFGHILKPFDNRELRTNIEIALHKRALEQEKLFNNDSWINSLMDNVGDAVISTDASGRVTHINLLAQALTGYRLEEAIGEPVDRVFKVICETTGKAVPNPTKKALREGTFYGLCEGTVLISKEQNHIPVDVIGSPIRNIHNETIGAIIVFCDITERRDIERSFLDYIIGPGLSQTVNH</sequence>
<accession>A0AAE3KW65</accession>
<dbReference type="RefSeq" id="WP_256622053.1">
    <property type="nucleotide sequence ID" value="NZ_JTEO01000002.1"/>
</dbReference>
<dbReference type="SUPFAM" id="SSF52172">
    <property type="entry name" value="CheY-like"/>
    <property type="match status" value="1"/>
</dbReference>
<feature type="domain" description="Response regulatory" evidence="3">
    <location>
        <begin position="5"/>
        <end position="120"/>
    </location>
</feature>
<dbReference type="Proteomes" id="UP001206983">
    <property type="component" value="Unassembled WGS sequence"/>
</dbReference>
<dbReference type="Gene3D" id="3.40.50.2300">
    <property type="match status" value="1"/>
</dbReference>
<keyword evidence="5" id="KW-0808">Transferase</keyword>
<keyword evidence="6" id="KW-1185">Reference proteome</keyword>
<feature type="domain" description="PAS" evidence="4">
    <location>
        <begin position="133"/>
        <end position="206"/>
    </location>
</feature>
<evidence type="ECO:0000256" key="1">
    <source>
        <dbReference type="ARBA" id="ARBA00022553"/>
    </source>
</evidence>
<dbReference type="InterPro" id="IPR000014">
    <property type="entry name" value="PAS"/>
</dbReference>
<evidence type="ECO:0000313" key="5">
    <source>
        <dbReference type="EMBL" id="MCQ6962270.1"/>
    </source>
</evidence>
<dbReference type="CDD" id="cd17534">
    <property type="entry name" value="REC_DC-like"/>
    <property type="match status" value="1"/>
</dbReference>
<protein>
    <submittedName>
        <fullName evidence="5">Histidine kinase</fullName>
    </submittedName>
</protein>
<dbReference type="GO" id="GO:0016301">
    <property type="term" value="F:kinase activity"/>
    <property type="evidence" value="ECO:0007669"/>
    <property type="project" value="UniProtKB-KW"/>
</dbReference>
<dbReference type="InterPro" id="IPR011006">
    <property type="entry name" value="CheY-like_superfamily"/>
</dbReference>
<dbReference type="Pfam" id="PF00072">
    <property type="entry name" value="Response_reg"/>
    <property type="match status" value="1"/>
</dbReference>
<dbReference type="AlphaFoldDB" id="A0AAE3KW65"/>
<dbReference type="SMART" id="SM00448">
    <property type="entry name" value="REC"/>
    <property type="match status" value="1"/>
</dbReference>
<feature type="modified residue" description="4-aspartylphosphate" evidence="2">
    <location>
        <position position="55"/>
    </location>
</feature>
<name>A0AAE3KW65_9EURY</name>
<evidence type="ECO:0000259" key="3">
    <source>
        <dbReference type="PROSITE" id="PS50110"/>
    </source>
</evidence>
<organism evidence="5 6">
    <name type="scientific">Methanolobus chelungpuianus</name>
    <dbReference type="NCBI Taxonomy" id="502115"/>
    <lineage>
        <taxon>Archaea</taxon>
        <taxon>Methanobacteriati</taxon>
        <taxon>Methanobacteriota</taxon>
        <taxon>Stenosarchaea group</taxon>
        <taxon>Methanomicrobia</taxon>
        <taxon>Methanosarcinales</taxon>
        <taxon>Methanosarcinaceae</taxon>
        <taxon>Methanolobus</taxon>
    </lineage>
</organism>
<dbReference type="NCBIfam" id="TIGR00229">
    <property type="entry name" value="sensory_box"/>
    <property type="match status" value="1"/>
</dbReference>
<dbReference type="InterPro" id="IPR050595">
    <property type="entry name" value="Bact_response_regulator"/>
</dbReference>
<reference evidence="5 6" key="1">
    <citation type="journal article" date="2011" name="Appl. Environ. Microbiol.">
        <title>Methanogenic archaea isolated from Taiwan's Chelungpu fault.</title>
        <authorList>
            <person name="Wu S.Y."/>
            <person name="Lai M.C."/>
        </authorList>
    </citation>
    <scope>NUCLEOTIDE SEQUENCE [LARGE SCALE GENOMIC DNA]</scope>
    <source>
        <strain evidence="5 6">St545Mb</strain>
    </source>
</reference>
<dbReference type="SUPFAM" id="SSF55785">
    <property type="entry name" value="PYP-like sensor domain (PAS domain)"/>
    <property type="match status" value="1"/>
</dbReference>
<dbReference type="SMART" id="SM00091">
    <property type="entry name" value="PAS"/>
    <property type="match status" value="1"/>
</dbReference>
<dbReference type="InterPro" id="IPR001789">
    <property type="entry name" value="Sig_transdc_resp-reg_receiver"/>
</dbReference>